<dbReference type="EMBL" id="JAPNOA010000006">
    <property type="protein sequence ID" value="MCY0963801.1"/>
    <property type="molecule type" value="Genomic_DNA"/>
</dbReference>
<keyword evidence="1" id="KW-1133">Transmembrane helix</keyword>
<dbReference type="AlphaFoldDB" id="A0A9X3IQH5"/>
<protein>
    <submittedName>
        <fullName evidence="2">Uncharacterized protein</fullName>
    </submittedName>
</protein>
<dbReference type="Proteomes" id="UP001150830">
    <property type="component" value="Unassembled WGS sequence"/>
</dbReference>
<keyword evidence="1" id="KW-0812">Transmembrane</keyword>
<evidence type="ECO:0000256" key="1">
    <source>
        <dbReference type="SAM" id="Phobius"/>
    </source>
</evidence>
<evidence type="ECO:0000313" key="2">
    <source>
        <dbReference type="EMBL" id="MCY0963801.1"/>
    </source>
</evidence>
<evidence type="ECO:0000313" key="3">
    <source>
        <dbReference type="Proteomes" id="UP001150830"/>
    </source>
</evidence>
<feature type="transmembrane region" description="Helical" evidence="1">
    <location>
        <begin position="59"/>
        <end position="79"/>
    </location>
</feature>
<feature type="transmembrane region" description="Helical" evidence="1">
    <location>
        <begin position="12"/>
        <end position="39"/>
    </location>
</feature>
<reference evidence="2" key="1">
    <citation type="submission" date="2022-11" db="EMBL/GenBank/DDBJ databases">
        <title>Parathalassolutuus dongxingensis gen. nov., sp. nov., a novel member of family Oceanospirillaceae isolated from a coastal shrimp pond in Guangxi, China.</title>
        <authorList>
            <person name="Chen H."/>
        </authorList>
    </citation>
    <scope>NUCLEOTIDE SEQUENCE</scope>
    <source>
        <strain evidence="2">G-43</strain>
    </source>
</reference>
<keyword evidence="1" id="KW-0472">Membrane</keyword>
<name>A0A9X3IQH5_9GAMM</name>
<proteinExistence type="predicted"/>
<dbReference type="RefSeq" id="WP_283172021.1">
    <property type="nucleotide sequence ID" value="NZ_JAPNOA010000006.1"/>
</dbReference>
<sequence>MLADHTRQYIRAFALALFFPALTVVLDWCVVALQCQGYFQSQAVCELGGMKLLPLFRFALFWCSLLAIPVMLVACGRALRIYRDQQQPAATE</sequence>
<gene>
    <name evidence="2" type="ORF">OUO13_01190</name>
</gene>
<comment type="caution">
    <text evidence="2">The sequence shown here is derived from an EMBL/GenBank/DDBJ whole genome shotgun (WGS) entry which is preliminary data.</text>
</comment>
<keyword evidence="3" id="KW-1185">Reference proteome</keyword>
<organism evidence="2 3">
    <name type="scientific">Parathalassolituus penaei</name>
    <dbReference type="NCBI Taxonomy" id="2997323"/>
    <lineage>
        <taxon>Bacteria</taxon>
        <taxon>Pseudomonadati</taxon>
        <taxon>Pseudomonadota</taxon>
        <taxon>Gammaproteobacteria</taxon>
        <taxon>Oceanospirillales</taxon>
        <taxon>Oceanospirillaceae</taxon>
        <taxon>Parathalassolituus</taxon>
    </lineage>
</organism>
<accession>A0A9X3IQH5</accession>